<dbReference type="OrthoDB" id="1918132at2"/>
<dbReference type="Gene3D" id="3.90.640.10">
    <property type="entry name" value="Actin, Chain A, domain 4"/>
    <property type="match status" value="1"/>
</dbReference>
<evidence type="ECO:0008006" key="3">
    <source>
        <dbReference type="Google" id="ProtNLM"/>
    </source>
</evidence>
<evidence type="ECO:0000313" key="1">
    <source>
        <dbReference type="EMBL" id="VDN46838.1"/>
    </source>
</evidence>
<dbReference type="RefSeq" id="WP_125136273.1">
    <property type="nucleotide sequence ID" value="NZ_LR130778.1"/>
</dbReference>
<dbReference type="InterPro" id="IPR043129">
    <property type="entry name" value="ATPase_NBD"/>
</dbReference>
<gene>
    <name evidence="1" type="ORF">PATL70BA_0962</name>
</gene>
<dbReference type="Gene3D" id="3.30.420.40">
    <property type="match status" value="2"/>
</dbReference>
<accession>A0A3P7PD81</accession>
<organism evidence="1 2">
    <name type="scientific">Petrocella atlantisensis</name>
    <dbReference type="NCBI Taxonomy" id="2173034"/>
    <lineage>
        <taxon>Bacteria</taxon>
        <taxon>Bacillati</taxon>
        <taxon>Bacillota</taxon>
        <taxon>Clostridia</taxon>
        <taxon>Lachnospirales</taxon>
        <taxon>Vallitaleaceae</taxon>
        <taxon>Petrocella</taxon>
    </lineage>
</organism>
<dbReference type="KEGG" id="cbar:PATL70BA_0962"/>
<name>A0A3P7PD81_9FIRM</name>
<dbReference type="SUPFAM" id="SSF53067">
    <property type="entry name" value="Actin-like ATPase domain"/>
    <property type="match status" value="1"/>
</dbReference>
<sequence>MKLSRIQENHYYVGIDFGHHTVSMSVLDHRSKKPVMMDRTGGYGQIYVPAQMIYLYKEHMWLIGEEAAMMKTSQDTIFMEDLLSAFQERISYDVEGVIYESETLITLYINELLKHLSNVNPNSIIKGLTITLPDRVDNKASQLLKEALISFFKETKKGMREFQIYVISNSEAMIAFLEGYNLIERKQCYFMDFGHEAFRIYDLHLDKNITLSLIFESKALSGYVILENIEKLLTTAYLKHKKKKDLDEEEYRQIQDMCKLYYAYILKAYQSKSDVKITYKFTHPPFQIKMLASDIVKVFEPIESAFEKKLKKLKIHNEDYEVVVMGNGFRTLWPKHHLQEKKFSFLVEDLDAAAKGAAIWSLKPLKEQKIHHIGRLNKDYGVMIQEDHEERFLRMAQSGSYYASDFASIGLIMVRDQDLYLKICSKDAQDRIDQVTSIKLQPKYSTAIFRVTLKIEFDQEMHVIPTMHYDEL</sequence>
<proteinExistence type="predicted"/>
<keyword evidence="2" id="KW-1185">Reference proteome</keyword>
<evidence type="ECO:0000313" key="2">
    <source>
        <dbReference type="Proteomes" id="UP000279029"/>
    </source>
</evidence>
<dbReference type="AlphaFoldDB" id="A0A3P7PD81"/>
<dbReference type="Proteomes" id="UP000279029">
    <property type="component" value="Chromosome"/>
</dbReference>
<dbReference type="EMBL" id="LR130778">
    <property type="protein sequence ID" value="VDN46838.1"/>
    <property type="molecule type" value="Genomic_DNA"/>
</dbReference>
<protein>
    <recommendedName>
        <fullName evidence="3">DUF5716 domain-containing protein</fullName>
    </recommendedName>
</protein>
<reference evidence="1 2" key="1">
    <citation type="submission" date="2018-09" db="EMBL/GenBank/DDBJ databases">
        <authorList>
            <person name="Postec A."/>
        </authorList>
    </citation>
    <scope>NUCLEOTIDE SEQUENCE [LARGE SCALE GENOMIC DNA]</scope>
    <source>
        <strain evidence="1">70B-A</strain>
    </source>
</reference>